<dbReference type="Pfam" id="PF00400">
    <property type="entry name" value="WD40"/>
    <property type="match status" value="2"/>
</dbReference>
<dbReference type="PROSITE" id="PS50082">
    <property type="entry name" value="WD_REPEATS_2"/>
    <property type="match status" value="1"/>
</dbReference>
<dbReference type="SMART" id="SM00320">
    <property type="entry name" value="WD40"/>
    <property type="match status" value="3"/>
</dbReference>
<keyword evidence="1 3" id="KW-0853">WD repeat</keyword>
<dbReference type="EMBL" id="KZ989252">
    <property type="protein sequence ID" value="RKP27194.1"/>
    <property type="molecule type" value="Genomic_DNA"/>
</dbReference>
<evidence type="ECO:0000313" key="6">
    <source>
        <dbReference type="Proteomes" id="UP000278143"/>
    </source>
</evidence>
<dbReference type="OrthoDB" id="1284551at2759"/>
<evidence type="ECO:0000256" key="2">
    <source>
        <dbReference type="ARBA" id="ARBA00022737"/>
    </source>
</evidence>
<sequence length="352" mass="38184">MSGYTDPLLPTHMGHNGPSPSSMAGHAAQTVTTMTAGSMHSRTAPALPYTYTSPHMLYAVDVLPDLSFYPSDGTQASLHMAVGTMQDSGENKLQIVSLGSSVEDDPRSLTLSVEAQSDAIFPFTKIMGQNHYGRGLLATTSDMLRIWRYIDDDGIQLTMEAELCSGKSDMLAPLTSFDWSEIKGSLVVTCSVDTTCTVWDVETKQAKTQLIAHDREVYDVAFVAGSADIFASVGADGSVRMFDLRSLDHSSIIYESPAADHRPQAPLLRLACNRKNANYLATFHMDSNVVQVLDARMPGTPFVELHGHTEPLTGVTWSPQDELTLCSCGNNSNSHKNNDVNGILTTQYVPCN</sequence>
<evidence type="ECO:0000256" key="4">
    <source>
        <dbReference type="SAM" id="MobiDB-lite"/>
    </source>
</evidence>
<evidence type="ECO:0000256" key="1">
    <source>
        <dbReference type="ARBA" id="ARBA00022574"/>
    </source>
</evidence>
<keyword evidence="2" id="KW-0677">Repeat</keyword>
<keyword evidence="6" id="KW-1185">Reference proteome</keyword>
<accession>A0A4P9Z3S3</accession>
<evidence type="ECO:0000256" key="3">
    <source>
        <dbReference type="PROSITE-ProRule" id="PRU00221"/>
    </source>
</evidence>
<dbReference type="InterPro" id="IPR001680">
    <property type="entry name" value="WD40_rpt"/>
</dbReference>
<dbReference type="InterPro" id="IPR036322">
    <property type="entry name" value="WD40_repeat_dom_sf"/>
</dbReference>
<name>A0A4P9Z3S3_9FUNG</name>
<dbReference type="Gene3D" id="2.130.10.10">
    <property type="entry name" value="YVTN repeat-like/Quinoprotein amine dehydrogenase"/>
    <property type="match status" value="1"/>
</dbReference>
<protein>
    <submittedName>
        <fullName evidence="5">WD40-repeat-containing domain protein</fullName>
    </submittedName>
</protein>
<dbReference type="PANTHER" id="PTHR19919">
    <property type="entry name" value="WD REPEAT CONTAINING PROTEIN"/>
    <property type="match status" value="1"/>
</dbReference>
<feature type="region of interest" description="Disordered" evidence="4">
    <location>
        <begin position="1"/>
        <end position="27"/>
    </location>
</feature>
<gene>
    <name evidence="5" type="ORF">SYNPS1DRAFT_27142</name>
</gene>
<dbReference type="AlphaFoldDB" id="A0A4P9Z3S3"/>
<dbReference type="InterPro" id="IPR045159">
    <property type="entry name" value="DCAF7-like"/>
</dbReference>
<dbReference type="Proteomes" id="UP000278143">
    <property type="component" value="Unassembled WGS sequence"/>
</dbReference>
<evidence type="ECO:0000313" key="5">
    <source>
        <dbReference type="EMBL" id="RKP27194.1"/>
    </source>
</evidence>
<dbReference type="InterPro" id="IPR015943">
    <property type="entry name" value="WD40/YVTN_repeat-like_dom_sf"/>
</dbReference>
<reference evidence="6" key="1">
    <citation type="journal article" date="2018" name="Nat. Microbiol.">
        <title>Leveraging single-cell genomics to expand the fungal tree of life.</title>
        <authorList>
            <person name="Ahrendt S.R."/>
            <person name="Quandt C.A."/>
            <person name="Ciobanu D."/>
            <person name="Clum A."/>
            <person name="Salamov A."/>
            <person name="Andreopoulos B."/>
            <person name="Cheng J.F."/>
            <person name="Woyke T."/>
            <person name="Pelin A."/>
            <person name="Henrissat B."/>
            <person name="Reynolds N.K."/>
            <person name="Benny G.L."/>
            <person name="Smith M.E."/>
            <person name="James T.Y."/>
            <person name="Grigoriev I.V."/>
        </authorList>
    </citation>
    <scope>NUCLEOTIDE SEQUENCE [LARGE SCALE GENOMIC DNA]</scope>
    <source>
        <strain evidence="6">Benny S71-1</strain>
    </source>
</reference>
<dbReference type="SUPFAM" id="SSF50978">
    <property type="entry name" value="WD40 repeat-like"/>
    <property type="match status" value="1"/>
</dbReference>
<feature type="repeat" description="WD" evidence="3">
    <location>
        <begin position="210"/>
        <end position="252"/>
    </location>
</feature>
<proteinExistence type="predicted"/>
<organism evidence="5 6">
    <name type="scientific">Syncephalis pseudoplumigaleata</name>
    <dbReference type="NCBI Taxonomy" id="1712513"/>
    <lineage>
        <taxon>Eukaryota</taxon>
        <taxon>Fungi</taxon>
        <taxon>Fungi incertae sedis</taxon>
        <taxon>Zoopagomycota</taxon>
        <taxon>Zoopagomycotina</taxon>
        <taxon>Zoopagomycetes</taxon>
        <taxon>Zoopagales</taxon>
        <taxon>Piptocephalidaceae</taxon>
        <taxon>Syncephalis</taxon>
    </lineage>
</organism>